<comment type="caution">
    <text evidence="6">The sequence shown here is derived from an EMBL/GenBank/DDBJ whole genome shotgun (WGS) entry which is preliminary data.</text>
</comment>
<dbReference type="InterPro" id="IPR000380">
    <property type="entry name" value="Topo_IA"/>
</dbReference>
<dbReference type="PRINTS" id="PR00417">
    <property type="entry name" value="PRTPISMRASEI"/>
</dbReference>
<keyword evidence="7" id="KW-1185">Reference proteome</keyword>
<dbReference type="GO" id="GO:0006281">
    <property type="term" value="P:DNA repair"/>
    <property type="evidence" value="ECO:0007669"/>
    <property type="project" value="TreeGrafter"/>
</dbReference>
<dbReference type="GO" id="GO:0003917">
    <property type="term" value="F:DNA topoisomerase type I (single strand cut, ATP-independent) activity"/>
    <property type="evidence" value="ECO:0007669"/>
    <property type="project" value="InterPro"/>
</dbReference>
<dbReference type="InterPro" id="IPR013825">
    <property type="entry name" value="Topo_IA_cen_sub2"/>
</dbReference>
<dbReference type="GO" id="GO:0006265">
    <property type="term" value="P:DNA topological change"/>
    <property type="evidence" value="ECO:0007669"/>
    <property type="project" value="InterPro"/>
</dbReference>
<dbReference type="Pfam" id="PF01751">
    <property type="entry name" value="Toprim"/>
    <property type="match status" value="1"/>
</dbReference>
<sequence length="808" mass="89011">MTVGILTEKPSAARHFAAALGGKSGSYNGERFVIAHARGHLYEFVDPHQMVSDPALAGRYHQWDLANLPWDPRDLTWDLELIKGAAKVAQEVKQTLAGCDEIVIATDVDPTGEGGMIAVNAFLELGLRPKSWSRMYFTDEAPVSLQKAFSSRKAIASLQHFDEYAKAIYRSKFDFLSMQWTRCATSIARSRGRDTVLRQGRLKSAMVKLVGDQLKAYSDYVKQPFFQNRFRDENDVMYTNPNEPRFAQLAQVPQRYSASPVVLDATVPKQTAPPRLLDLAALSSMLVGKGVRAKLVLETYQKMYEAQVVSYPRTEDKTITPEQFNELAPLADSIAAVAGVDIALLTHRKPRRTHVKPQGAHGANRPGPKVPASLDEVAQRFGQTGRLIYETLAKNYLAMLAEDYVYEQQKGHVQRYPEFVGIANVPKSAGWKAVFDPDSGDNPADNSATADPVATETSKGLGRNADPFVFEGANKRPEHPSMKWLMKQLEKRDVGTGATRTSTYSEVTSTSVKYPLLVERGRKLTLADAGQLSWLLLPGTRIGSLDLTEKIYADMRDIAAGSATAEERLAVVADWVREDIAQMEKNAAAIEAKLGPQGTAVTHKERAAGTWAKTGQSVTFARAWGGHRFSDQEVQQLLAAETIEFEARSQQGKTYDVFGELAEQTFKGNKFVGFSKLGLGRRDASGAAQPPKEWCSHVFTPTELKQLAAGGSVEAGDFLSKQGNAFQCKVWFKEDKPGEGKKIVPDFDTSLPPTSWCQHVFTDDERTALASGTSIHVKGLTSARGRKFDADLTWKNEDGRKKIVPAFA</sequence>
<dbReference type="PANTHER" id="PTHR11390">
    <property type="entry name" value="PROKARYOTIC DNA TOPOISOMERASE"/>
    <property type="match status" value="1"/>
</dbReference>
<dbReference type="EMBL" id="SMKA01000001">
    <property type="protein sequence ID" value="TDC35801.1"/>
    <property type="molecule type" value="Genomic_DNA"/>
</dbReference>
<dbReference type="AlphaFoldDB" id="A0A4R4QJ15"/>
<evidence type="ECO:0000256" key="2">
    <source>
        <dbReference type="ARBA" id="ARBA00023125"/>
    </source>
</evidence>
<dbReference type="SUPFAM" id="SSF56712">
    <property type="entry name" value="Prokaryotic type I DNA topoisomerase"/>
    <property type="match status" value="1"/>
</dbReference>
<name>A0A4R4QJ15_9ACTN</name>
<feature type="domain" description="Topo IA-type catalytic" evidence="5">
    <location>
        <begin position="160"/>
        <end position="581"/>
    </location>
</feature>
<keyword evidence="2" id="KW-0238">DNA-binding</keyword>
<evidence type="ECO:0000256" key="4">
    <source>
        <dbReference type="SAM" id="MobiDB-lite"/>
    </source>
</evidence>
<dbReference type="PANTHER" id="PTHR11390:SF21">
    <property type="entry name" value="DNA TOPOISOMERASE 3-ALPHA"/>
    <property type="match status" value="1"/>
</dbReference>
<evidence type="ECO:0000256" key="3">
    <source>
        <dbReference type="ARBA" id="ARBA00023235"/>
    </source>
</evidence>
<dbReference type="OrthoDB" id="9803554at2"/>
<dbReference type="GO" id="GO:0003677">
    <property type="term" value="F:DNA binding"/>
    <property type="evidence" value="ECO:0007669"/>
    <property type="project" value="UniProtKB-KW"/>
</dbReference>
<dbReference type="Gene3D" id="1.10.460.10">
    <property type="entry name" value="Topoisomerase I, domain 2"/>
    <property type="match status" value="1"/>
</dbReference>
<dbReference type="InterPro" id="IPR013824">
    <property type="entry name" value="Topo_IA_cen_sub1"/>
</dbReference>
<accession>A0A4R4QJ15</accession>
<dbReference type="RefSeq" id="WP_132399835.1">
    <property type="nucleotide sequence ID" value="NZ_SMKA01000001.1"/>
</dbReference>
<dbReference type="Proteomes" id="UP000295075">
    <property type="component" value="Unassembled WGS sequence"/>
</dbReference>
<organism evidence="6 7">
    <name type="scientific">Kribbella albertanoniae</name>
    <dbReference type="NCBI Taxonomy" id="1266829"/>
    <lineage>
        <taxon>Bacteria</taxon>
        <taxon>Bacillati</taxon>
        <taxon>Actinomycetota</taxon>
        <taxon>Actinomycetes</taxon>
        <taxon>Propionibacteriales</taxon>
        <taxon>Kribbellaceae</taxon>
        <taxon>Kribbella</taxon>
    </lineage>
</organism>
<feature type="region of interest" description="Disordered" evidence="4">
    <location>
        <begin position="353"/>
        <end position="372"/>
    </location>
</feature>
<dbReference type="InterPro" id="IPR003602">
    <property type="entry name" value="Topo_IA_DNA-bd_dom"/>
</dbReference>
<evidence type="ECO:0000313" key="7">
    <source>
        <dbReference type="Proteomes" id="UP000295075"/>
    </source>
</evidence>
<dbReference type="InterPro" id="IPR023405">
    <property type="entry name" value="Topo_IA_core_domain"/>
</dbReference>
<evidence type="ECO:0000259" key="5">
    <source>
        <dbReference type="PROSITE" id="PS52039"/>
    </source>
</evidence>
<dbReference type="InterPro" id="IPR013826">
    <property type="entry name" value="Topo_IA_cen_sub3"/>
</dbReference>
<dbReference type="Gene3D" id="1.10.290.10">
    <property type="entry name" value="Topoisomerase I, domain 4"/>
    <property type="match status" value="1"/>
</dbReference>
<gene>
    <name evidence="6" type="ORF">E1261_00285</name>
</gene>
<dbReference type="Pfam" id="PF01131">
    <property type="entry name" value="Topoisom_bac"/>
    <property type="match status" value="1"/>
</dbReference>
<dbReference type="InterPro" id="IPR006171">
    <property type="entry name" value="TOPRIM_dom"/>
</dbReference>
<proteinExistence type="predicted"/>
<dbReference type="GO" id="GO:0006310">
    <property type="term" value="P:DNA recombination"/>
    <property type="evidence" value="ECO:0007669"/>
    <property type="project" value="TreeGrafter"/>
</dbReference>
<dbReference type="GO" id="GO:0043597">
    <property type="term" value="C:cytoplasmic replication fork"/>
    <property type="evidence" value="ECO:0007669"/>
    <property type="project" value="TreeGrafter"/>
</dbReference>
<dbReference type="Gene3D" id="3.40.50.140">
    <property type="match status" value="1"/>
</dbReference>
<dbReference type="SMART" id="SM00437">
    <property type="entry name" value="TOP1Ac"/>
    <property type="match status" value="1"/>
</dbReference>
<feature type="region of interest" description="Disordered" evidence="4">
    <location>
        <begin position="436"/>
        <end position="466"/>
    </location>
</feature>
<dbReference type="PROSITE" id="PS52039">
    <property type="entry name" value="TOPO_IA_2"/>
    <property type="match status" value="1"/>
</dbReference>
<dbReference type="InterPro" id="IPR013497">
    <property type="entry name" value="Topo_IA_cen"/>
</dbReference>
<protein>
    <submittedName>
        <fullName evidence="6">Type IA DNA topoisomerase</fullName>
    </submittedName>
</protein>
<dbReference type="Gene3D" id="2.70.20.10">
    <property type="entry name" value="Topoisomerase I, domain 3"/>
    <property type="match status" value="1"/>
</dbReference>
<keyword evidence="1" id="KW-0799">Topoisomerase</keyword>
<reference evidence="6 7" key="1">
    <citation type="submission" date="2019-03" db="EMBL/GenBank/DDBJ databases">
        <title>Draft genome sequences of novel Actinobacteria.</title>
        <authorList>
            <person name="Sahin N."/>
            <person name="Ay H."/>
            <person name="Saygin H."/>
        </authorList>
    </citation>
    <scope>NUCLEOTIDE SEQUENCE [LARGE SCALE GENOMIC DNA]</scope>
    <source>
        <strain evidence="6 7">JCM 30547</strain>
    </source>
</reference>
<evidence type="ECO:0000313" key="6">
    <source>
        <dbReference type="EMBL" id="TDC35801.1"/>
    </source>
</evidence>
<keyword evidence="3 6" id="KW-0413">Isomerase</keyword>
<evidence type="ECO:0000256" key="1">
    <source>
        <dbReference type="ARBA" id="ARBA00023029"/>
    </source>
</evidence>